<protein>
    <recommendedName>
        <fullName evidence="2">YCII-related domain-containing protein</fullName>
    </recommendedName>
</protein>
<dbReference type="Gene3D" id="3.30.70.1060">
    <property type="entry name" value="Dimeric alpha+beta barrel"/>
    <property type="match status" value="1"/>
</dbReference>
<dbReference type="InterPro" id="IPR005545">
    <property type="entry name" value="YCII"/>
</dbReference>
<evidence type="ECO:0000313" key="4">
    <source>
        <dbReference type="Proteomes" id="UP000245048"/>
    </source>
</evidence>
<evidence type="ECO:0000313" key="3">
    <source>
        <dbReference type="EMBL" id="PWC29074.1"/>
    </source>
</evidence>
<proteinExistence type="inferred from homology"/>
<feature type="domain" description="YCII-related" evidence="2">
    <location>
        <begin position="68"/>
        <end position="141"/>
    </location>
</feature>
<keyword evidence="4" id="KW-1185">Reference proteome</keyword>
<name>A0A2U1V5B3_9PROT</name>
<dbReference type="SUPFAM" id="SSF54909">
    <property type="entry name" value="Dimeric alpha+beta barrel"/>
    <property type="match status" value="1"/>
</dbReference>
<dbReference type="InterPro" id="IPR011008">
    <property type="entry name" value="Dimeric_a/b-barrel"/>
</dbReference>
<sequence length="160" mass="17732">MLLRPEALERYLEAEPFRQKEVWQSHAVHVFRLAPLPWRPLPAEPAPEQPTPERPTHTIAIAWDGRDEAAPARRLAAREAHFARVEPAARAGLLALGGAILDAPGGRMVGSVAITAHPSVAAAQGWWAEDPYLRQDVWREVSWHATRFAPLPYRPLPGVG</sequence>
<dbReference type="Proteomes" id="UP000245048">
    <property type="component" value="Unassembled WGS sequence"/>
</dbReference>
<dbReference type="PANTHER" id="PTHR33606:SF3">
    <property type="entry name" value="PROTEIN YCII"/>
    <property type="match status" value="1"/>
</dbReference>
<dbReference type="Pfam" id="PF03795">
    <property type="entry name" value="YCII"/>
    <property type="match status" value="1"/>
</dbReference>
<dbReference type="OrthoDB" id="2293521at2"/>
<gene>
    <name evidence="3" type="ORF">CR165_09515</name>
</gene>
<dbReference type="EMBL" id="PDOA01000005">
    <property type="protein sequence ID" value="PWC29074.1"/>
    <property type="molecule type" value="Genomic_DNA"/>
</dbReference>
<reference evidence="4" key="1">
    <citation type="submission" date="2017-10" db="EMBL/GenBank/DDBJ databases">
        <authorList>
            <person name="Toshchakov S.V."/>
            <person name="Goeva M.A."/>
        </authorList>
    </citation>
    <scope>NUCLEOTIDE SEQUENCE [LARGE SCALE GENOMIC DNA]</scope>
    <source>
        <strain evidence="4">JR1/69-1-13</strain>
    </source>
</reference>
<dbReference type="PANTHER" id="PTHR33606">
    <property type="entry name" value="PROTEIN YCII"/>
    <property type="match status" value="1"/>
</dbReference>
<dbReference type="AlphaFoldDB" id="A0A2U1V5B3"/>
<comment type="caution">
    <text evidence="3">The sequence shown here is derived from an EMBL/GenBank/DDBJ whole genome shotgun (WGS) entry which is preliminary data.</text>
</comment>
<dbReference type="InterPro" id="IPR051807">
    <property type="entry name" value="Sec-metab_biosynth-assoc"/>
</dbReference>
<organism evidence="3 4">
    <name type="scientific">Teichococcus aestuarii</name>
    <dbReference type="NCBI Taxonomy" id="568898"/>
    <lineage>
        <taxon>Bacteria</taxon>
        <taxon>Pseudomonadati</taxon>
        <taxon>Pseudomonadota</taxon>
        <taxon>Alphaproteobacteria</taxon>
        <taxon>Acetobacterales</taxon>
        <taxon>Roseomonadaceae</taxon>
        <taxon>Roseomonas</taxon>
    </lineage>
</organism>
<accession>A0A2U1V5B3</accession>
<evidence type="ECO:0000256" key="1">
    <source>
        <dbReference type="ARBA" id="ARBA00007689"/>
    </source>
</evidence>
<comment type="similarity">
    <text evidence="1">Belongs to the YciI family.</text>
</comment>
<evidence type="ECO:0000259" key="2">
    <source>
        <dbReference type="Pfam" id="PF03795"/>
    </source>
</evidence>